<evidence type="ECO:0000313" key="8">
    <source>
        <dbReference type="EMBL" id="ANF98118.1"/>
    </source>
</evidence>
<accession>A0A172ZKJ6</accession>
<dbReference type="InterPro" id="IPR013525">
    <property type="entry name" value="ABC2_TM"/>
</dbReference>
<dbReference type="GO" id="GO:0140359">
    <property type="term" value="F:ABC-type transporter activity"/>
    <property type="evidence" value="ECO:0007669"/>
    <property type="project" value="InterPro"/>
</dbReference>
<dbReference type="KEGG" id="pbv:AR543_20310"/>
<comment type="subcellular location">
    <subcellularLocation>
        <location evidence="1">Cell membrane</location>
        <topology evidence="1">Multi-pass membrane protein</topology>
    </subcellularLocation>
</comment>
<dbReference type="RefSeq" id="WP_060536199.1">
    <property type="nucleotide sequence ID" value="NZ_CP013023.1"/>
</dbReference>
<evidence type="ECO:0000256" key="5">
    <source>
        <dbReference type="ARBA" id="ARBA00023136"/>
    </source>
</evidence>
<organism evidence="8 9">
    <name type="scientific">Paenibacillus bovis</name>
    <dbReference type="NCBI Taxonomy" id="1616788"/>
    <lineage>
        <taxon>Bacteria</taxon>
        <taxon>Bacillati</taxon>
        <taxon>Bacillota</taxon>
        <taxon>Bacilli</taxon>
        <taxon>Bacillales</taxon>
        <taxon>Paenibacillaceae</taxon>
        <taxon>Paenibacillus</taxon>
    </lineage>
</organism>
<dbReference type="Pfam" id="PF12698">
    <property type="entry name" value="ABC2_membrane_3"/>
    <property type="match status" value="1"/>
</dbReference>
<feature type="transmembrane region" description="Helical" evidence="6">
    <location>
        <begin position="21"/>
        <end position="44"/>
    </location>
</feature>
<dbReference type="InterPro" id="IPR051449">
    <property type="entry name" value="ABC-2_transporter_component"/>
</dbReference>
<feature type="domain" description="ABC-2 type transporter transmembrane" evidence="7">
    <location>
        <begin position="53"/>
        <end position="228"/>
    </location>
</feature>
<dbReference type="EMBL" id="CP013023">
    <property type="protein sequence ID" value="ANF98118.1"/>
    <property type="molecule type" value="Genomic_DNA"/>
</dbReference>
<dbReference type="PANTHER" id="PTHR30294:SF29">
    <property type="entry name" value="MULTIDRUG ABC TRANSPORTER PERMEASE YBHS-RELATED"/>
    <property type="match status" value="1"/>
</dbReference>
<feature type="transmembrane region" description="Helical" evidence="6">
    <location>
        <begin position="160"/>
        <end position="177"/>
    </location>
</feature>
<dbReference type="Proteomes" id="UP000078148">
    <property type="component" value="Chromosome"/>
</dbReference>
<proteinExistence type="predicted"/>
<gene>
    <name evidence="8" type="ORF">AR543_20310</name>
</gene>
<reference evidence="8 9" key="2">
    <citation type="journal article" date="2016" name="Int. J. Syst. Evol. Microbiol.">
        <title>Paenibacillus bovis sp. nov., isolated from raw yak (Bos grunniens) milk.</title>
        <authorList>
            <person name="Gao C."/>
            <person name="Han J."/>
            <person name="Liu Z."/>
            <person name="Xu X."/>
            <person name="Hang F."/>
            <person name="Wu Z."/>
        </authorList>
    </citation>
    <scope>NUCLEOTIDE SEQUENCE [LARGE SCALE GENOMIC DNA]</scope>
    <source>
        <strain evidence="8 9">BD3526</strain>
    </source>
</reference>
<keyword evidence="5 6" id="KW-0472">Membrane</keyword>
<evidence type="ECO:0000256" key="2">
    <source>
        <dbReference type="ARBA" id="ARBA00022475"/>
    </source>
</evidence>
<keyword evidence="3 6" id="KW-0812">Transmembrane</keyword>
<feature type="transmembrane region" description="Helical" evidence="6">
    <location>
        <begin position="100"/>
        <end position="120"/>
    </location>
</feature>
<dbReference type="GO" id="GO:0005886">
    <property type="term" value="C:plasma membrane"/>
    <property type="evidence" value="ECO:0007669"/>
    <property type="project" value="UniProtKB-SubCell"/>
</dbReference>
<keyword evidence="2" id="KW-1003">Cell membrane</keyword>
<keyword evidence="4 6" id="KW-1133">Transmembrane helix</keyword>
<reference evidence="9" key="1">
    <citation type="submission" date="2015-10" db="EMBL/GenBank/DDBJ databases">
        <title>Genome of Paenibacillus bovis sp. nov.</title>
        <authorList>
            <person name="Wu Z."/>
            <person name="Gao C."/>
            <person name="Liu Z."/>
            <person name="Zheng H."/>
        </authorList>
    </citation>
    <scope>NUCLEOTIDE SEQUENCE [LARGE SCALE GENOMIC DNA]</scope>
    <source>
        <strain evidence="9">BD3526</strain>
    </source>
</reference>
<evidence type="ECO:0000256" key="1">
    <source>
        <dbReference type="ARBA" id="ARBA00004651"/>
    </source>
</evidence>
<sequence>MRRMWAICSKELQSYFFSPTSYFAIAVYVLLSSIMFYVSFVVYQPSIVDYRLILGDTLFMLLVVIPLLTMRLMSEELRQGTDELLLTSPVTATEIVLGKYLASLGLLIVLVLCNLIYPLVMSFFGPMNMPLLWLSVLGVFLMGAAMMAVGLFASCLSQHQMVSAVIGFVLLLVLWLMDSFLSGAPSSGLQQWLAPFSLSGRIVNLVKGVLHGPDILYYITLAALFLILSIQVVERKRWR</sequence>
<name>A0A172ZKJ6_9BACL</name>
<feature type="transmembrane region" description="Helical" evidence="6">
    <location>
        <begin position="50"/>
        <end position="69"/>
    </location>
</feature>
<dbReference type="STRING" id="1616788.AR543_20310"/>
<protein>
    <submittedName>
        <fullName evidence="8">ABC transporter permease</fullName>
    </submittedName>
</protein>
<evidence type="ECO:0000256" key="6">
    <source>
        <dbReference type="SAM" id="Phobius"/>
    </source>
</evidence>
<evidence type="ECO:0000313" key="9">
    <source>
        <dbReference type="Proteomes" id="UP000078148"/>
    </source>
</evidence>
<dbReference type="OrthoDB" id="9794512at2"/>
<evidence type="ECO:0000259" key="7">
    <source>
        <dbReference type="Pfam" id="PF12698"/>
    </source>
</evidence>
<dbReference type="AlphaFoldDB" id="A0A172ZKJ6"/>
<feature type="transmembrane region" description="Helical" evidence="6">
    <location>
        <begin position="215"/>
        <end position="233"/>
    </location>
</feature>
<keyword evidence="9" id="KW-1185">Reference proteome</keyword>
<feature type="transmembrane region" description="Helical" evidence="6">
    <location>
        <begin position="132"/>
        <end position="153"/>
    </location>
</feature>
<evidence type="ECO:0000256" key="3">
    <source>
        <dbReference type="ARBA" id="ARBA00022692"/>
    </source>
</evidence>
<dbReference type="PANTHER" id="PTHR30294">
    <property type="entry name" value="MEMBRANE COMPONENT OF ABC TRANSPORTER YHHJ-RELATED"/>
    <property type="match status" value="1"/>
</dbReference>
<evidence type="ECO:0000256" key="4">
    <source>
        <dbReference type="ARBA" id="ARBA00022989"/>
    </source>
</evidence>